<dbReference type="RefSeq" id="WP_188756184.1">
    <property type="nucleotide sequence ID" value="NZ_BMJY01000008.1"/>
</dbReference>
<dbReference type="PANTHER" id="PTHR30290">
    <property type="entry name" value="PERIPLASMIC BINDING COMPONENT OF ABC TRANSPORTER"/>
    <property type="match status" value="1"/>
</dbReference>
<protein>
    <submittedName>
        <fullName evidence="7">Peptide ABC transporter substrate-binding protein</fullName>
    </submittedName>
</protein>
<keyword evidence="3" id="KW-0813">Transport</keyword>
<dbReference type="GO" id="GO:0015833">
    <property type="term" value="P:peptide transport"/>
    <property type="evidence" value="ECO:0007669"/>
    <property type="project" value="TreeGrafter"/>
</dbReference>
<accession>A0A917IFT3</accession>
<dbReference type="InterPro" id="IPR030678">
    <property type="entry name" value="Peptide/Ni-bd"/>
</dbReference>
<evidence type="ECO:0000313" key="7">
    <source>
        <dbReference type="EMBL" id="GGH45196.1"/>
    </source>
</evidence>
<feature type="domain" description="Solute-binding protein family 5" evidence="6">
    <location>
        <begin position="89"/>
        <end position="445"/>
    </location>
</feature>
<dbReference type="GO" id="GO:0030313">
    <property type="term" value="C:cell envelope"/>
    <property type="evidence" value="ECO:0007669"/>
    <property type="project" value="UniProtKB-SubCell"/>
</dbReference>
<evidence type="ECO:0000259" key="6">
    <source>
        <dbReference type="Pfam" id="PF00496"/>
    </source>
</evidence>
<name>A0A917IFT3_9MICO</name>
<dbReference type="AlphaFoldDB" id="A0A917IFT3"/>
<dbReference type="GO" id="GO:0042597">
    <property type="term" value="C:periplasmic space"/>
    <property type="evidence" value="ECO:0007669"/>
    <property type="project" value="UniProtKB-ARBA"/>
</dbReference>
<dbReference type="EMBL" id="BMJY01000008">
    <property type="protein sequence ID" value="GGH45196.1"/>
    <property type="molecule type" value="Genomic_DNA"/>
</dbReference>
<dbReference type="Pfam" id="PF00496">
    <property type="entry name" value="SBP_bac_5"/>
    <property type="match status" value="1"/>
</dbReference>
<evidence type="ECO:0000256" key="4">
    <source>
        <dbReference type="ARBA" id="ARBA00022729"/>
    </source>
</evidence>
<evidence type="ECO:0000256" key="5">
    <source>
        <dbReference type="SAM" id="SignalP"/>
    </source>
</evidence>
<dbReference type="Gene3D" id="3.40.190.10">
    <property type="entry name" value="Periplasmic binding protein-like II"/>
    <property type="match status" value="1"/>
</dbReference>
<evidence type="ECO:0000256" key="1">
    <source>
        <dbReference type="ARBA" id="ARBA00004196"/>
    </source>
</evidence>
<dbReference type="PROSITE" id="PS51257">
    <property type="entry name" value="PROKAR_LIPOPROTEIN"/>
    <property type="match status" value="1"/>
</dbReference>
<reference evidence="7" key="2">
    <citation type="submission" date="2020-09" db="EMBL/GenBank/DDBJ databases">
        <authorList>
            <person name="Sun Q."/>
            <person name="Zhou Y."/>
        </authorList>
    </citation>
    <scope>NUCLEOTIDE SEQUENCE</scope>
    <source>
        <strain evidence="7">CGMCC 1.15794</strain>
    </source>
</reference>
<dbReference type="Gene3D" id="3.10.105.10">
    <property type="entry name" value="Dipeptide-binding Protein, Domain 3"/>
    <property type="match status" value="1"/>
</dbReference>
<feature type="signal peptide" evidence="5">
    <location>
        <begin position="1"/>
        <end position="26"/>
    </location>
</feature>
<dbReference type="PANTHER" id="PTHR30290:SF10">
    <property type="entry name" value="PERIPLASMIC OLIGOPEPTIDE-BINDING PROTEIN-RELATED"/>
    <property type="match status" value="1"/>
</dbReference>
<comment type="caution">
    <text evidence="7">The sequence shown here is derived from an EMBL/GenBank/DDBJ whole genome shotgun (WGS) entry which is preliminary data.</text>
</comment>
<sequence length="534" mass="54095">MKIIPTTRARGAALAGISLASALALAACSGGPSGNGSGASELVEDGTFVLAISTDIGSLDPHLGAASAAFQAARFAYDPLVNVDADGGIVSGLAQEWDVDGTTVTFTLRDDVTCSDGSAFTASTAKANLDWIADPANASPFLGTFVPAGVTAEADDDAGTLVLTLATPSPFVLEGLAQIGLVCDAGLADRDSLVDGTVGTGPYTVAEIASNDRYTYQVREDYAWGPDGATTAEPGVPATVEFRVIPNETTAANLLLSGEVSAARIIGPDAARLGGMEQVESEAVTGETWFNQAEGRVTADLAVRTALSQALDLDELANVITSGTGKRATQLAVAAPAACQGGDFTSALPDAGAENAAATLEGAGWTQGADGWEKDGAPLAVTFIHDSALGAGGAAAAELVVAAWNELGVQVDVSTMPTDELSGVMFGGGDWDVIWEPLNVNTPDQLVGFLTGPGPAEGGVNFASIANPDYEAAVEEAMTLVGTDSCDAWFEAEAALVENLDVLPFANSVLPVYASGAEFTGADTINPTSIRLVK</sequence>
<dbReference type="InterPro" id="IPR000914">
    <property type="entry name" value="SBP_5_dom"/>
</dbReference>
<reference evidence="7" key="1">
    <citation type="journal article" date="2014" name="Int. J. Syst. Evol. Microbiol.">
        <title>Complete genome sequence of Corynebacterium casei LMG S-19264T (=DSM 44701T), isolated from a smear-ripened cheese.</title>
        <authorList>
            <consortium name="US DOE Joint Genome Institute (JGI-PGF)"/>
            <person name="Walter F."/>
            <person name="Albersmeier A."/>
            <person name="Kalinowski J."/>
            <person name="Ruckert C."/>
        </authorList>
    </citation>
    <scope>NUCLEOTIDE SEQUENCE</scope>
    <source>
        <strain evidence="7">CGMCC 1.15794</strain>
    </source>
</reference>
<dbReference type="Proteomes" id="UP000657592">
    <property type="component" value="Unassembled WGS sequence"/>
</dbReference>
<dbReference type="GO" id="GO:1904680">
    <property type="term" value="F:peptide transmembrane transporter activity"/>
    <property type="evidence" value="ECO:0007669"/>
    <property type="project" value="TreeGrafter"/>
</dbReference>
<evidence type="ECO:0000256" key="2">
    <source>
        <dbReference type="ARBA" id="ARBA00005695"/>
    </source>
</evidence>
<keyword evidence="8" id="KW-1185">Reference proteome</keyword>
<dbReference type="CDD" id="cd00995">
    <property type="entry name" value="PBP2_NikA_DppA_OppA_like"/>
    <property type="match status" value="1"/>
</dbReference>
<dbReference type="PIRSF" id="PIRSF002741">
    <property type="entry name" value="MppA"/>
    <property type="match status" value="1"/>
</dbReference>
<dbReference type="InterPro" id="IPR039424">
    <property type="entry name" value="SBP_5"/>
</dbReference>
<organism evidence="7 8">
    <name type="scientific">Microbacterium album</name>
    <dbReference type="NCBI Taxonomy" id="2053191"/>
    <lineage>
        <taxon>Bacteria</taxon>
        <taxon>Bacillati</taxon>
        <taxon>Actinomycetota</taxon>
        <taxon>Actinomycetes</taxon>
        <taxon>Micrococcales</taxon>
        <taxon>Microbacteriaceae</taxon>
        <taxon>Microbacterium</taxon>
    </lineage>
</organism>
<dbReference type="SUPFAM" id="SSF53850">
    <property type="entry name" value="Periplasmic binding protein-like II"/>
    <property type="match status" value="1"/>
</dbReference>
<comment type="subcellular location">
    <subcellularLocation>
        <location evidence="1">Cell envelope</location>
    </subcellularLocation>
</comment>
<dbReference type="GO" id="GO:0043190">
    <property type="term" value="C:ATP-binding cassette (ABC) transporter complex"/>
    <property type="evidence" value="ECO:0007669"/>
    <property type="project" value="InterPro"/>
</dbReference>
<keyword evidence="4 5" id="KW-0732">Signal</keyword>
<dbReference type="Gene3D" id="3.90.76.10">
    <property type="entry name" value="Dipeptide-binding Protein, Domain 1"/>
    <property type="match status" value="1"/>
</dbReference>
<comment type="similarity">
    <text evidence="2">Belongs to the bacterial solute-binding protein 5 family.</text>
</comment>
<evidence type="ECO:0000256" key="3">
    <source>
        <dbReference type="ARBA" id="ARBA00022448"/>
    </source>
</evidence>
<evidence type="ECO:0000313" key="8">
    <source>
        <dbReference type="Proteomes" id="UP000657592"/>
    </source>
</evidence>
<proteinExistence type="inferred from homology"/>
<gene>
    <name evidence="7" type="ORF">GCM10010921_20400</name>
</gene>
<feature type="chain" id="PRO_5037908015" evidence="5">
    <location>
        <begin position="27"/>
        <end position="534"/>
    </location>
</feature>